<dbReference type="OrthoDB" id="3248986at2759"/>
<dbReference type="AlphaFoldDB" id="A0A9P5NK44"/>
<accession>A0A9P5NK44</accession>
<dbReference type="EMBL" id="JADNYJ010000086">
    <property type="protein sequence ID" value="KAF8888185.1"/>
    <property type="molecule type" value="Genomic_DNA"/>
</dbReference>
<gene>
    <name evidence="2" type="ORF">CPB84DRAFT_1684342</name>
</gene>
<keyword evidence="1" id="KW-1133">Transmembrane helix</keyword>
<keyword evidence="1" id="KW-0472">Membrane</keyword>
<comment type="caution">
    <text evidence="2">The sequence shown here is derived from an EMBL/GenBank/DDBJ whole genome shotgun (WGS) entry which is preliminary data.</text>
</comment>
<evidence type="ECO:0000256" key="1">
    <source>
        <dbReference type="SAM" id="Phobius"/>
    </source>
</evidence>
<protein>
    <submittedName>
        <fullName evidence="2">Uncharacterized protein</fullName>
    </submittedName>
</protein>
<sequence>MLLSLGVSLIINHHLSLHFYDMICVFGPIYAWWLFAFECFNGMMEKVKHNGHDGGQMEVTLLCNWVQMQLIYELLLSLPANAHE</sequence>
<name>A0A9P5NK44_GYMJU</name>
<dbReference type="Proteomes" id="UP000724874">
    <property type="component" value="Unassembled WGS sequence"/>
</dbReference>
<proteinExistence type="predicted"/>
<evidence type="ECO:0000313" key="3">
    <source>
        <dbReference type="Proteomes" id="UP000724874"/>
    </source>
</evidence>
<feature type="transmembrane region" description="Helical" evidence="1">
    <location>
        <begin position="20"/>
        <end position="40"/>
    </location>
</feature>
<keyword evidence="3" id="KW-1185">Reference proteome</keyword>
<keyword evidence="1" id="KW-0812">Transmembrane</keyword>
<reference evidence="2" key="1">
    <citation type="submission" date="2020-11" db="EMBL/GenBank/DDBJ databases">
        <authorList>
            <consortium name="DOE Joint Genome Institute"/>
            <person name="Ahrendt S."/>
            <person name="Riley R."/>
            <person name="Andreopoulos W."/>
            <person name="LaButti K."/>
            <person name="Pangilinan J."/>
            <person name="Ruiz-duenas F.J."/>
            <person name="Barrasa J.M."/>
            <person name="Sanchez-Garcia M."/>
            <person name="Camarero S."/>
            <person name="Miyauchi S."/>
            <person name="Serrano A."/>
            <person name="Linde D."/>
            <person name="Babiker R."/>
            <person name="Drula E."/>
            <person name="Ayuso-Fernandez I."/>
            <person name="Pacheco R."/>
            <person name="Padilla G."/>
            <person name="Ferreira P."/>
            <person name="Barriuso J."/>
            <person name="Kellner H."/>
            <person name="Castanera R."/>
            <person name="Alfaro M."/>
            <person name="Ramirez L."/>
            <person name="Pisabarro A.G."/>
            <person name="Kuo A."/>
            <person name="Tritt A."/>
            <person name="Lipzen A."/>
            <person name="He G."/>
            <person name="Yan M."/>
            <person name="Ng V."/>
            <person name="Cullen D."/>
            <person name="Martin F."/>
            <person name="Rosso M.-N."/>
            <person name="Henrissat B."/>
            <person name="Hibbett D."/>
            <person name="Martinez A.T."/>
            <person name="Grigoriev I.V."/>
        </authorList>
    </citation>
    <scope>NUCLEOTIDE SEQUENCE</scope>
    <source>
        <strain evidence="2">AH 44721</strain>
    </source>
</reference>
<evidence type="ECO:0000313" key="2">
    <source>
        <dbReference type="EMBL" id="KAF8888185.1"/>
    </source>
</evidence>
<organism evidence="2 3">
    <name type="scientific">Gymnopilus junonius</name>
    <name type="common">Spectacular rustgill mushroom</name>
    <name type="synonym">Gymnopilus spectabilis subsp. junonius</name>
    <dbReference type="NCBI Taxonomy" id="109634"/>
    <lineage>
        <taxon>Eukaryota</taxon>
        <taxon>Fungi</taxon>
        <taxon>Dikarya</taxon>
        <taxon>Basidiomycota</taxon>
        <taxon>Agaricomycotina</taxon>
        <taxon>Agaricomycetes</taxon>
        <taxon>Agaricomycetidae</taxon>
        <taxon>Agaricales</taxon>
        <taxon>Agaricineae</taxon>
        <taxon>Hymenogastraceae</taxon>
        <taxon>Gymnopilus</taxon>
    </lineage>
</organism>